<dbReference type="RefSeq" id="WP_168517193.1">
    <property type="nucleotide sequence ID" value="NZ_JAAXLS010000011.1"/>
</dbReference>
<proteinExistence type="predicted"/>
<dbReference type="Proteomes" id="UP000715441">
    <property type="component" value="Unassembled WGS sequence"/>
</dbReference>
<dbReference type="EMBL" id="JAAXLS010000011">
    <property type="protein sequence ID" value="NKQ54851.1"/>
    <property type="molecule type" value="Genomic_DNA"/>
</dbReference>
<organism evidence="1 2">
    <name type="scientific">Amycolatopsis acididurans</name>
    <dbReference type="NCBI Taxonomy" id="2724524"/>
    <lineage>
        <taxon>Bacteria</taxon>
        <taxon>Bacillati</taxon>
        <taxon>Actinomycetota</taxon>
        <taxon>Actinomycetes</taxon>
        <taxon>Pseudonocardiales</taxon>
        <taxon>Pseudonocardiaceae</taxon>
        <taxon>Amycolatopsis</taxon>
    </lineage>
</organism>
<evidence type="ECO:0000313" key="2">
    <source>
        <dbReference type="Proteomes" id="UP000715441"/>
    </source>
</evidence>
<name>A0ABX1J694_9PSEU</name>
<protein>
    <submittedName>
        <fullName evidence="1">Uncharacterized protein</fullName>
    </submittedName>
</protein>
<sequence length="61" mass="6356">MEAVRSGRRAIPEGDLELLERAGEAGFTGVAGGSRGSATGWHASLPERYFRCHCGVSHAAG</sequence>
<comment type="caution">
    <text evidence="1">The sequence shown here is derived from an EMBL/GenBank/DDBJ whole genome shotgun (WGS) entry which is preliminary data.</text>
</comment>
<gene>
    <name evidence="1" type="ORF">HFP15_18360</name>
</gene>
<accession>A0ABX1J694</accession>
<reference evidence="1 2" key="1">
    <citation type="submission" date="2020-04" db="EMBL/GenBank/DDBJ databases">
        <title>Novel species.</title>
        <authorList>
            <person name="Teo W.F.A."/>
            <person name="Lipun K."/>
            <person name="Srisuk N."/>
            <person name="Duangmal K."/>
        </authorList>
    </citation>
    <scope>NUCLEOTIDE SEQUENCE [LARGE SCALE GENOMIC DNA]</scope>
    <source>
        <strain evidence="1 2">K13G38</strain>
    </source>
</reference>
<evidence type="ECO:0000313" key="1">
    <source>
        <dbReference type="EMBL" id="NKQ54851.1"/>
    </source>
</evidence>
<keyword evidence="2" id="KW-1185">Reference proteome</keyword>